<feature type="compositionally biased region" description="Basic residues" evidence="1">
    <location>
        <begin position="317"/>
        <end position="327"/>
    </location>
</feature>
<reference evidence="3" key="1">
    <citation type="submission" date="2022-01" db="EMBL/GenBank/DDBJ databases">
        <title>Genome Sequence Resource for Two Populations of Ditylenchus destructor, the Migratory Endoparasitic Phytonematode.</title>
        <authorList>
            <person name="Zhang H."/>
            <person name="Lin R."/>
            <person name="Xie B."/>
        </authorList>
    </citation>
    <scope>NUCLEOTIDE SEQUENCE</scope>
    <source>
        <strain evidence="3">BazhouSP</strain>
    </source>
</reference>
<protein>
    <submittedName>
        <fullName evidence="3">PDZ domain containing protein</fullName>
    </submittedName>
</protein>
<dbReference type="InterPro" id="IPR040264">
    <property type="entry name" value="T15H9.4-like"/>
</dbReference>
<dbReference type="SUPFAM" id="SSF50156">
    <property type="entry name" value="PDZ domain-like"/>
    <property type="match status" value="1"/>
</dbReference>
<dbReference type="InterPro" id="IPR036034">
    <property type="entry name" value="PDZ_sf"/>
</dbReference>
<feature type="compositionally biased region" description="Basic residues" evidence="1">
    <location>
        <begin position="292"/>
        <end position="310"/>
    </location>
</feature>
<evidence type="ECO:0000313" key="3">
    <source>
        <dbReference type="EMBL" id="KAI1723395.1"/>
    </source>
</evidence>
<dbReference type="EMBL" id="JAKKPZ010000003">
    <property type="protein sequence ID" value="KAI1723395.1"/>
    <property type="molecule type" value="Genomic_DNA"/>
</dbReference>
<gene>
    <name evidence="3" type="ORF">DdX_03553</name>
</gene>
<dbReference type="InterPro" id="IPR001478">
    <property type="entry name" value="PDZ"/>
</dbReference>
<dbReference type="PROSITE" id="PS50106">
    <property type="entry name" value="PDZ"/>
    <property type="match status" value="1"/>
</dbReference>
<accession>A0AAD4NCP9</accession>
<sequence length="327" mass="36659">MRDESQKAKSQKTKSQKTKKTARDNYASTTISARLATMTIGENNENEVVKRAYDPIDTLKSFHTRKELVVEVDKAIFLHDEIKLTSNLEIKGIKTSSDAIFHLLIEDQILSINGKVPNNPEQLLNMTTECVQNILSIALTRQANKNPPTPARLSFKDGDAIFQRKNGSQYFVVKLHKVPGVHMGFRAKSYGGRIIVTDVQENGIAYLNFAVGDTILDLNAEPVTDVDSFHKNLRISMKQNQSCTTLVERPVSFMEVSNAKVIIDVLAISKLDPPLAKDAAAIGQREAERYTAKMHRKRKALRSALKKKKSNKESPSKSRRKRSLVNV</sequence>
<proteinExistence type="predicted"/>
<organism evidence="3 4">
    <name type="scientific">Ditylenchus destructor</name>
    <dbReference type="NCBI Taxonomy" id="166010"/>
    <lineage>
        <taxon>Eukaryota</taxon>
        <taxon>Metazoa</taxon>
        <taxon>Ecdysozoa</taxon>
        <taxon>Nematoda</taxon>
        <taxon>Chromadorea</taxon>
        <taxon>Rhabditida</taxon>
        <taxon>Tylenchina</taxon>
        <taxon>Tylenchomorpha</taxon>
        <taxon>Sphaerularioidea</taxon>
        <taxon>Anguinidae</taxon>
        <taxon>Anguininae</taxon>
        <taxon>Ditylenchus</taxon>
    </lineage>
</organism>
<dbReference type="Proteomes" id="UP001201812">
    <property type="component" value="Unassembled WGS sequence"/>
</dbReference>
<keyword evidence="4" id="KW-1185">Reference proteome</keyword>
<evidence type="ECO:0000313" key="4">
    <source>
        <dbReference type="Proteomes" id="UP001201812"/>
    </source>
</evidence>
<feature type="domain" description="PDZ" evidence="2">
    <location>
        <begin position="172"/>
        <end position="226"/>
    </location>
</feature>
<feature type="region of interest" description="Disordered" evidence="1">
    <location>
        <begin position="1"/>
        <end position="26"/>
    </location>
</feature>
<feature type="region of interest" description="Disordered" evidence="1">
    <location>
        <begin position="289"/>
        <end position="327"/>
    </location>
</feature>
<dbReference type="Gene3D" id="2.30.42.10">
    <property type="match status" value="1"/>
</dbReference>
<feature type="compositionally biased region" description="Basic residues" evidence="1">
    <location>
        <begin position="9"/>
        <end position="20"/>
    </location>
</feature>
<dbReference type="PANTHER" id="PTHR31327:SF2">
    <property type="entry name" value="PDZ DOMAIN-CONTAINING PROTEIN"/>
    <property type="match status" value="1"/>
</dbReference>
<dbReference type="AlphaFoldDB" id="A0AAD4NCP9"/>
<evidence type="ECO:0000259" key="2">
    <source>
        <dbReference type="PROSITE" id="PS50106"/>
    </source>
</evidence>
<evidence type="ECO:0000256" key="1">
    <source>
        <dbReference type="SAM" id="MobiDB-lite"/>
    </source>
</evidence>
<comment type="caution">
    <text evidence="3">The sequence shown here is derived from an EMBL/GenBank/DDBJ whole genome shotgun (WGS) entry which is preliminary data.</text>
</comment>
<dbReference type="PANTHER" id="PTHR31327">
    <property type="entry name" value="SPERM MEIOSIS PDZ DOMAIN CONTAINING PROTEINS-RELATED"/>
    <property type="match status" value="1"/>
</dbReference>
<name>A0AAD4NCP9_9BILA</name>